<feature type="domain" description="Fibronectin type-III" evidence="3">
    <location>
        <begin position="295"/>
        <end position="382"/>
    </location>
</feature>
<dbReference type="PROSITE" id="PS50853">
    <property type="entry name" value="FN3"/>
    <property type="match status" value="4"/>
</dbReference>
<evidence type="ECO:0000259" key="3">
    <source>
        <dbReference type="PROSITE" id="PS50853"/>
    </source>
</evidence>
<protein>
    <submittedName>
        <fullName evidence="4">DUF11 domain-containing protein</fullName>
    </submittedName>
</protein>
<feature type="domain" description="Fibronectin type-III" evidence="3">
    <location>
        <begin position="114"/>
        <end position="206"/>
    </location>
</feature>
<dbReference type="Proteomes" id="UP000664034">
    <property type="component" value="Unassembled WGS sequence"/>
</dbReference>
<dbReference type="PANTHER" id="PTHR46708">
    <property type="entry name" value="TENASCIN"/>
    <property type="match status" value="1"/>
</dbReference>
<dbReference type="CDD" id="cd00063">
    <property type="entry name" value="FN3"/>
    <property type="match status" value="3"/>
</dbReference>
<dbReference type="SUPFAM" id="SSF49265">
    <property type="entry name" value="Fibronectin type III"/>
    <property type="match status" value="2"/>
</dbReference>
<accession>A0A939GKS6</accession>
<dbReference type="RefSeq" id="WP_207366098.1">
    <property type="nucleotide sequence ID" value="NZ_JAFMYV010000010.1"/>
</dbReference>
<dbReference type="AlphaFoldDB" id="A0A939GKS6"/>
<evidence type="ECO:0000313" key="4">
    <source>
        <dbReference type="EMBL" id="MBO0938556.1"/>
    </source>
</evidence>
<gene>
    <name evidence="4" type="ORF">J2I47_18535</name>
</gene>
<evidence type="ECO:0000313" key="5">
    <source>
        <dbReference type="Proteomes" id="UP000664034"/>
    </source>
</evidence>
<dbReference type="PANTHER" id="PTHR46708:SF2">
    <property type="entry name" value="FIBRONECTIN TYPE-III DOMAIN-CONTAINING PROTEIN"/>
    <property type="match status" value="1"/>
</dbReference>
<sequence length="667" mass="69857">MLVLSALIWPFLCVTTYGKNTLACTTPSIYTAYPSVNSAQLAWDNVGSPAYQLDWRITGAATWPNSLTINNNSYELTGLNATTSYEVRVRALCADGSQSAYSTIAGFTTLACQLPYDLREPTIGPTTADLAWNKPYPVSTVLHWRQAGTATWPNSLSLPANGGSSYGYSLTGLTTGVAYEWRIKAICSPADESAFTSPRLFVAQCSPPGLIYGSDVSATAATVYWADIQPYSYSIRWRVAGSNAAWTEGPAITGNFYTITGLVNATTYEWQVRMICSGTPSGWSAVNNFTTQCSSTYIYGITPAATSVLFNVATRPAVLYRIEYRTAGSATWPNSFTTAESTALTITGLTPNTTYEARSTVLCADGSETPPPYTSTFTTLPAADLSLAMAVNKRTPRVNEAVVFSVTVKNSGPQVADNIVAQSLLPPNMTFLGSAQGGVSSNGGAVNIAVGTVPVAGSATFSFSAQVTTPGIYRTAAQITESSQNDPDSYLNSGTADGDDDAATVDLRTKETGNSVYVSPNPIFRILPPVQLNQPAPGASEADLSLGLQTDLRSPTSGAAINLSVVVANRGALGATGVVVQLTLPAGWQLAAGSGFTQVGQTVTLPAVAVALNQLTITTVPLVVAGAGEQLLRALITAANQPDLDSSHSNAFGLGEDDEASVGVRVR</sequence>
<feature type="domain" description="Fibronectin type-III" evidence="3">
    <location>
        <begin position="207"/>
        <end position="294"/>
    </location>
</feature>
<dbReference type="Pfam" id="PF00041">
    <property type="entry name" value="fn3"/>
    <property type="match status" value="1"/>
</dbReference>
<comment type="caution">
    <text evidence="4">The sequence shown here is derived from an EMBL/GenBank/DDBJ whole genome shotgun (WGS) entry which is preliminary data.</text>
</comment>
<dbReference type="InterPro" id="IPR050991">
    <property type="entry name" value="ECM_Regulatory_Proteins"/>
</dbReference>
<dbReference type="InterPro" id="IPR047589">
    <property type="entry name" value="DUF11_rpt"/>
</dbReference>
<feature type="region of interest" description="Disordered" evidence="2">
    <location>
        <begin position="480"/>
        <end position="501"/>
    </location>
</feature>
<dbReference type="EMBL" id="JAFMYV010000010">
    <property type="protein sequence ID" value="MBO0938556.1"/>
    <property type="molecule type" value="Genomic_DNA"/>
</dbReference>
<dbReference type="InterPro" id="IPR036116">
    <property type="entry name" value="FN3_sf"/>
</dbReference>
<feature type="domain" description="Fibronectin type-III" evidence="3">
    <location>
        <begin position="23"/>
        <end position="112"/>
    </location>
</feature>
<evidence type="ECO:0000256" key="2">
    <source>
        <dbReference type="SAM" id="MobiDB-lite"/>
    </source>
</evidence>
<dbReference type="NCBIfam" id="TIGR01451">
    <property type="entry name" value="B_ant_repeat"/>
    <property type="match status" value="1"/>
</dbReference>
<reference evidence="4" key="1">
    <citation type="submission" date="2021-03" db="EMBL/GenBank/DDBJ databases">
        <title>Fibrella sp. HMF5335 genome sequencing and assembly.</title>
        <authorList>
            <person name="Kang H."/>
            <person name="Kim H."/>
            <person name="Bae S."/>
            <person name="Joh K."/>
        </authorList>
    </citation>
    <scope>NUCLEOTIDE SEQUENCE</scope>
    <source>
        <strain evidence="4">HMF5335</strain>
    </source>
</reference>
<organism evidence="4 5">
    <name type="scientific">Fibrella rubiginis</name>
    <dbReference type="NCBI Taxonomy" id="2817060"/>
    <lineage>
        <taxon>Bacteria</taxon>
        <taxon>Pseudomonadati</taxon>
        <taxon>Bacteroidota</taxon>
        <taxon>Cytophagia</taxon>
        <taxon>Cytophagales</taxon>
        <taxon>Spirosomataceae</taxon>
        <taxon>Fibrella</taxon>
    </lineage>
</organism>
<dbReference type="InterPro" id="IPR003961">
    <property type="entry name" value="FN3_dom"/>
</dbReference>
<evidence type="ECO:0000256" key="1">
    <source>
        <dbReference type="ARBA" id="ARBA00022737"/>
    </source>
</evidence>
<feature type="compositionally biased region" description="Polar residues" evidence="2">
    <location>
        <begin position="480"/>
        <end position="493"/>
    </location>
</feature>
<dbReference type="InterPro" id="IPR001434">
    <property type="entry name" value="OmcB-like_DUF11"/>
</dbReference>
<keyword evidence="5" id="KW-1185">Reference proteome</keyword>
<proteinExistence type="predicted"/>
<keyword evidence="1" id="KW-0677">Repeat</keyword>
<name>A0A939GKS6_9BACT</name>
<dbReference type="InterPro" id="IPR013783">
    <property type="entry name" value="Ig-like_fold"/>
</dbReference>
<dbReference type="SMART" id="SM00060">
    <property type="entry name" value="FN3"/>
    <property type="match status" value="4"/>
</dbReference>
<dbReference type="Gene3D" id="2.60.40.10">
    <property type="entry name" value="Immunoglobulins"/>
    <property type="match status" value="5"/>
</dbReference>
<dbReference type="Pfam" id="PF01345">
    <property type="entry name" value="DUF11"/>
    <property type="match status" value="2"/>
</dbReference>